<evidence type="ECO:0008006" key="3">
    <source>
        <dbReference type="Google" id="ProtNLM"/>
    </source>
</evidence>
<name>A0A5J5LSN6_MICAE</name>
<reference evidence="2" key="1">
    <citation type="submission" date="2019-04" db="EMBL/GenBank/DDBJ databases">
        <title>Microviridin 1777: A Toxic Chymotrypsin Inhibitor Discovered by a Metabologenomic Approach.</title>
        <authorList>
            <person name="Sieber S."/>
            <person name="Grendelmeier S.M."/>
            <person name="Harris L.A."/>
            <person name="Mitchell D.A."/>
            <person name="Gademann K."/>
        </authorList>
    </citation>
    <scope>NUCLEOTIDE SEQUENCE [LARGE SCALE GENOMIC DNA]</scope>
    <source>
        <strain evidence="2">EAWAG127a</strain>
    </source>
</reference>
<dbReference type="RefSeq" id="WP_150976130.1">
    <property type="nucleotide sequence ID" value="NZ_SRLN01000012.1"/>
</dbReference>
<accession>A0A5J5LSN6</accession>
<dbReference type="Proteomes" id="UP000325636">
    <property type="component" value="Unassembled WGS sequence"/>
</dbReference>
<organism evidence="1 2">
    <name type="scientific">Microcystis aeruginosa EAWAG127a</name>
    <dbReference type="NCBI Taxonomy" id="2529855"/>
    <lineage>
        <taxon>Bacteria</taxon>
        <taxon>Bacillati</taxon>
        <taxon>Cyanobacteriota</taxon>
        <taxon>Cyanophyceae</taxon>
        <taxon>Oscillatoriophycideae</taxon>
        <taxon>Chroococcales</taxon>
        <taxon>Microcystaceae</taxon>
        <taxon>Microcystis</taxon>
    </lineage>
</organism>
<evidence type="ECO:0000313" key="2">
    <source>
        <dbReference type="Proteomes" id="UP000325636"/>
    </source>
</evidence>
<evidence type="ECO:0000313" key="1">
    <source>
        <dbReference type="EMBL" id="KAB0240714.1"/>
    </source>
</evidence>
<proteinExistence type="predicted"/>
<dbReference type="AlphaFoldDB" id="A0A5J5LSN6"/>
<sequence length="74" mass="8187">MQVKLSEQISSADAENILKCLPDWIQDALIARATEIDYPVEAILEMAIASFLDTEALSFADCKPGRGQYVRSLL</sequence>
<protein>
    <recommendedName>
        <fullName evidence="3">CopG family transcriptional regulator</fullName>
    </recommendedName>
</protein>
<gene>
    <name evidence="1" type="ORF">EZJ55_09090</name>
</gene>
<dbReference type="EMBL" id="SRLN01000012">
    <property type="protein sequence ID" value="KAB0240714.1"/>
    <property type="molecule type" value="Genomic_DNA"/>
</dbReference>
<comment type="caution">
    <text evidence="1">The sequence shown here is derived from an EMBL/GenBank/DDBJ whole genome shotgun (WGS) entry which is preliminary data.</text>
</comment>